<dbReference type="PROSITE" id="PS00134">
    <property type="entry name" value="TRYPSIN_HIS"/>
    <property type="match status" value="1"/>
</dbReference>
<dbReference type="InterPro" id="IPR009003">
    <property type="entry name" value="Peptidase_S1_PA"/>
</dbReference>
<dbReference type="PROSITE" id="PS00135">
    <property type="entry name" value="TRYPSIN_SER"/>
    <property type="match status" value="1"/>
</dbReference>
<evidence type="ECO:0000256" key="4">
    <source>
        <dbReference type="ARBA" id="ARBA00022825"/>
    </source>
</evidence>
<comment type="caution">
    <text evidence="9">The sequence shown here is derived from an EMBL/GenBank/DDBJ whole genome shotgun (WGS) entry which is preliminary data.</text>
</comment>
<dbReference type="InterPro" id="IPR033116">
    <property type="entry name" value="TRYPSIN_SER"/>
</dbReference>
<dbReference type="PRINTS" id="PR00722">
    <property type="entry name" value="CHYMOTRYPSIN"/>
</dbReference>
<dbReference type="OrthoDB" id="6267810at2759"/>
<evidence type="ECO:0000259" key="8">
    <source>
        <dbReference type="PROSITE" id="PS50240"/>
    </source>
</evidence>
<dbReference type="GO" id="GO:0006508">
    <property type="term" value="P:proteolysis"/>
    <property type="evidence" value="ECO:0007669"/>
    <property type="project" value="UniProtKB-KW"/>
</dbReference>
<dbReference type="STRING" id="6573.A0A210PG15"/>
<dbReference type="PANTHER" id="PTHR24276">
    <property type="entry name" value="POLYSERASE-RELATED"/>
    <property type="match status" value="1"/>
</dbReference>
<dbReference type="InterPro" id="IPR043504">
    <property type="entry name" value="Peptidase_S1_PA_chymotrypsin"/>
</dbReference>
<dbReference type="Proteomes" id="UP000242188">
    <property type="component" value="Unassembled WGS sequence"/>
</dbReference>
<proteinExistence type="inferred from homology"/>
<keyword evidence="2 6" id="KW-0645">Protease</keyword>
<sequence>MKILGFLCLVTIAGCTSLPAHVFSELHSPAELKAYNNFWIVNGENASIADFPWQASLQSADSHNCGAVVISARKAVTAGHCISPGLKIRVGSDNHFEGGKVFDVSKSTVHPDYGTGAGTFPNDIAVLDFDEDITGDGVKAVEMPTSSSGDFAGQECTITGWGRTSGGAPLPDVLQKAKTTVLSEADCEAEWGADSINAGHVCVFNKETGSCNGDSGGPLTCNGVLVGVTSWGAVGCPVSSPSVYTRITHFLQFIADS</sequence>
<dbReference type="SUPFAM" id="SSF50494">
    <property type="entry name" value="Trypsin-like serine proteases"/>
    <property type="match status" value="1"/>
</dbReference>
<feature type="chain" id="PRO_5012962147" evidence="7">
    <location>
        <begin position="18"/>
        <end position="257"/>
    </location>
</feature>
<dbReference type="InterPro" id="IPR050430">
    <property type="entry name" value="Peptidase_S1"/>
</dbReference>
<dbReference type="EMBL" id="NEDP02076729">
    <property type="protein sequence ID" value="OWF35397.1"/>
    <property type="molecule type" value="Genomic_DNA"/>
</dbReference>
<dbReference type="InterPro" id="IPR001314">
    <property type="entry name" value="Peptidase_S1A"/>
</dbReference>
<keyword evidence="5" id="KW-1015">Disulfide bond</keyword>
<dbReference type="AlphaFoldDB" id="A0A210PG15"/>
<dbReference type="PROSITE" id="PS50240">
    <property type="entry name" value="TRYPSIN_DOM"/>
    <property type="match status" value="1"/>
</dbReference>
<keyword evidence="3 6" id="KW-0378">Hydrolase</keyword>
<evidence type="ECO:0000256" key="6">
    <source>
        <dbReference type="RuleBase" id="RU363034"/>
    </source>
</evidence>
<evidence type="ECO:0000256" key="5">
    <source>
        <dbReference type="ARBA" id="ARBA00023157"/>
    </source>
</evidence>
<evidence type="ECO:0000313" key="10">
    <source>
        <dbReference type="Proteomes" id="UP000242188"/>
    </source>
</evidence>
<keyword evidence="4 6" id="KW-0720">Serine protease</keyword>
<keyword evidence="7" id="KW-0732">Signal</keyword>
<gene>
    <name evidence="9" type="ORF">KP79_PYT24481</name>
</gene>
<accession>A0A210PG15</accession>
<dbReference type="InterPro" id="IPR018114">
    <property type="entry name" value="TRYPSIN_HIS"/>
</dbReference>
<evidence type="ECO:0000256" key="7">
    <source>
        <dbReference type="SAM" id="SignalP"/>
    </source>
</evidence>
<evidence type="ECO:0000256" key="3">
    <source>
        <dbReference type="ARBA" id="ARBA00022801"/>
    </source>
</evidence>
<organism evidence="9 10">
    <name type="scientific">Mizuhopecten yessoensis</name>
    <name type="common">Japanese scallop</name>
    <name type="synonym">Patinopecten yessoensis</name>
    <dbReference type="NCBI Taxonomy" id="6573"/>
    <lineage>
        <taxon>Eukaryota</taxon>
        <taxon>Metazoa</taxon>
        <taxon>Spiralia</taxon>
        <taxon>Lophotrochozoa</taxon>
        <taxon>Mollusca</taxon>
        <taxon>Bivalvia</taxon>
        <taxon>Autobranchia</taxon>
        <taxon>Pteriomorphia</taxon>
        <taxon>Pectinida</taxon>
        <taxon>Pectinoidea</taxon>
        <taxon>Pectinidae</taxon>
        <taxon>Mizuhopecten</taxon>
    </lineage>
</organism>
<dbReference type="FunFam" id="2.40.10.10:FF:000036">
    <property type="entry name" value="Trypsin beta"/>
    <property type="match status" value="1"/>
</dbReference>
<dbReference type="SMART" id="SM00020">
    <property type="entry name" value="Tryp_SPc"/>
    <property type="match status" value="1"/>
</dbReference>
<feature type="domain" description="Peptidase S1" evidence="8">
    <location>
        <begin position="40"/>
        <end position="257"/>
    </location>
</feature>
<protein>
    <submittedName>
        <fullName evidence="9">Fibrinolytic enzyme, isozyme C</fullName>
    </submittedName>
</protein>
<evidence type="ECO:0000256" key="2">
    <source>
        <dbReference type="ARBA" id="ARBA00022670"/>
    </source>
</evidence>
<evidence type="ECO:0000313" key="9">
    <source>
        <dbReference type="EMBL" id="OWF35397.1"/>
    </source>
</evidence>
<reference evidence="9 10" key="1">
    <citation type="journal article" date="2017" name="Nat. Ecol. Evol.">
        <title>Scallop genome provides insights into evolution of bilaterian karyotype and development.</title>
        <authorList>
            <person name="Wang S."/>
            <person name="Zhang J."/>
            <person name="Jiao W."/>
            <person name="Li J."/>
            <person name="Xun X."/>
            <person name="Sun Y."/>
            <person name="Guo X."/>
            <person name="Huan P."/>
            <person name="Dong B."/>
            <person name="Zhang L."/>
            <person name="Hu X."/>
            <person name="Sun X."/>
            <person name="Wang J."/>
            <person name="Zhao C."/>
            <person name="Wang Y."/>
            <person name="Wang D."/>
            <person name="Huang X."/>
            <person name="Wang R."/>
            <person name="Lv J."/>
            <person name="Li Y."/>
            <person name="Zhang Z."/>
            <person name="Liu B."/>
            <person name="Lu W."/>
            <person name="Hui Y."/>
            <person name="Liang J."/>
            <person name="Zhou Z."/>
            <person name="Hou R."/>
            <person name="Li X."/>
            <person name="Liu Y."/>
            <person name="Li H."/>
            <person name="Ning X."/>
            <person name="Lin Y."/>
            <person name="Zhao L."/>
            <person name="Xing Q."/>
            <person name="Dou J."/>
            <person name="Li Y."/>
            <person name="Mao J."/>
            <person name="Guo H."/>
            <person name="Dou H."/>
            <person name="Li T."/>
            <person name="Mu C."/>
            <person name="Jiang W."/>
            <person name="Fu Q."/>
            <person name="Fu X."/>
            <person name="Miao Y."/>
            <person name="Liu J."/>
            <person name="Yu Q."/>
            <person name="Li R."/>
            <person name="Liao H."/>
            <person name="Li X."/>
            <person name="Kong Y."/>
            <person name="Jiang Z."/>
            <person name="Chourrout D."/>
            <person name="Li R."/>
            <person name="Bao Z."/>
        </authorList>
    </citation>
    <scope>NUCLEOTIDE SEQUENCE [LARGE SCALE GENOMIC DNA]</scope>
    <source>
        <strain evidence="9 10">PY_sf001</strain>
    </source>
</reference>
<feature type="signal peptide" evidence="7">
    <location>
        <begin position="1"/>
        <end position="17"/>
    </location>
</feature>
<keyword evidence="10" id="KW-1185">Reference proteome</keyword>
<dbReference type="PROSITE" id="PS51257">
    <property type="entry name" value="PROKAR_LIPOPROTEIN"/>
    <property type="match status" value="1"/>
</dbReference>
<dbReference type="GO" id="GO:0004252">
    <property type="term" value="F:serine-type endopeptidase activity"/>
    <property type="evidence" value="ECO:0007669"/>
    <property type="project" value="InterPro"/>
</dbReference>
<evidence type="ECO:0000256" key="1">
    <source>
        <dbReference type="ARBA" id="ARBA00007664"/>
    </source>
</evidence>
<name>A0A210PG15_MIZYE</name>
<dbReference type="Gene3D" id="2.40.10.10">
    <property type="entry name" value="Trypsin-like serine proteases"/>
    <property type="match status" value="1"/>
</dbReference>
<dbReference type="CDD" id="cd00190">
    <property type="entry name" value="Tryp_SPc"/>
    <property type="match status" value="1"/>
</dbReference>
<dbReference type="PANTHER" id="PTHR24276:SF98">
    <property type="entry name" value="FI18310P1-RELATED"/>
    <property type="match status" value="1"/>
</dbReference>
<dbReference type="InterPro" id="IPR001254">
    <property type="entry name" value="Trypsin_dom"/>
</dbReference>
<comment type="similarity">
    <text evidence="1">Belongs to the peptidase S1 family.</text>
</comment>
<dbReference type="Pfam" id="PF00089">
    <property type="entry name" value="Trypsin"/>
    <property type="match status" value="1"/>
</dbReference>